<organism evidence="1 2">
    <name type="scientific">Bradyrhizobium cosmicum</name>
    <dbReference type="NCBI Taxonomy" id="1404864"/>
    <lineage>
        <taxon>Bacteria</taxon>
        <taxon>Pseudomonadati</taxon>
        <taxon>Pseudomonadota</taxon>
        <taxon>Alphaproteobacteria</taxon>
        <taxon>Hyphomicrobiales</taxon>
        <taxon>Nitrobacteraceae</taxon>
        <taxon>Bradyrhizobium</taxon>
    </lineage>
</organism>
<evidence type="ECO:0000313" key="1">
    <source>
        <dbReference type="EMBL" id="BAL78079.1"/>
    </source>
</evidence>
<evidence type="ECO:0000313" key="2">
    <source>
        <dbReference type="Proteomes" id="UP000007886"/>
    </source>
</evidence>
<proteinExistence type="predicted"/>
<keyword evidence="2" id="KW-1185">Reference proteome</keyword>
<dbReference type="RefSeq" id="WP_015687356.1">
    <property type="nucleotide sequence ID" value="NC_017082.1"/>
</dbReference>
<accession>A0AAI8MGM9</accession>
<dbReference type="EMBL" id="AP012279">
    <property type="protein sequence ID" value="BAL78079.1"/>
    <property type="molecule type" value="Genomic_DNA"/>
</dbReference>
<reference evidence="1 2" key="1">
    <citation type="journal article" date="2012" name="Microbes Environ.">
        <title>Complete genome sequence of Bradyrhizobium sp. S23321: insights into symbiosis evolution in soil oligotrophs.</title>
        <authorList>
            <person name="Okubo T."/>
            <person name="Tsukui T."/>
            <person name="Maita H."/>
            <person name="Okamoto S."/>
            <person name="Oshima K."/>
            <person name="Fujisawa T."/>
            <person name="Saito A."/>
            <person name="Futamata H."/>
            <person name="Hattori R."/>
            <person name="Shimomura Y."/>
            <person name="Haruta S."/>
            <person name="Morimoto S."/>
            <person name="Wang Y."/>
            <person name="Sakai Y."/>
            <person name="Hattori M."/>
            <person name="Aizawa S."/>
            <person name="Nagashima K.V.P."/>
            <person name="Masuda S."/>
            <person name="Hattori T."/>
            <person name="Yamashita A."/>
            <person name="Bao Z."/>
            <person name="Hayatsu M."/>
            <person name="Kajiya-Kanegae H."/>
            <person name="Yoshinaga I."/>
            <person name="Sakamoto K."/>
            <person name="Toyota K."/>
            <person name="Nakao M."/>
            <person name="Kohara M."/>
            <person name="Anda M."/>
            <person name="Niwa R."/>
            <person name="Jung-Hwan P."/>
            <person name="Sameshima-Saito R."/>
            <person name="Tokuda S."/>
            <person name="Yamamoto S."/>
            <person name="Yamamoto S."/>
            <person name="Yokoyama T."/>
            <person name="Akutsu T."/>
            <person name="Nakamura Y."/>
            <person name="Nakahira-Yanaka Y."/>
            <person name="Takada Hoshino Y."/>
            <person name="Hirakawa H."/>
            <person name="Mitsui H."/>
            <person name="Terasawa K."/>
            <person name="Itakura M."/>
            <person name="Sato S."/>
            <person name="Ikeda-Ohtsubo W."/>
            <person name="Sakakura N."/>
            <person name="Kaminuma E."/>
            <person name="Minamisawa K."/>
        </authorList>
    </citation>
    <scope>NUCLEOTIDE SEQUENCE [LARGE SCALE GENOMIC DNA]</scope>
    <source>
        <strain evidence="1 2">S23321</strain>
    </source>
</reference>
<name>A0AAI8MGM9_9BRAD</name>
<dbReference type="Proteomes" id="UP000007886">
    <property type="component" value="Chromosome"/>
</dbReference>
<dbReference type="AlphaFoldDB" id="A0AAI8MGM9"/>
<sequence>MQQDVRKNYISIVNDAPANEQAADSLARSRPGAVKDLVDRLAGALKRRLHGAASPTIRR</sequence>
<dbReference type="KEGG" id="brs:S23_48850"/>
<protein>
    <submittedName>
        <fullName evidence="1">Uncharacterized protein</fullName>
    </submittedName>
</protein>
<gene>
    <name evidence="1" type="ORF">S23_48850</name>
</gene>